<proteinExistence type="predicted"/>
<sequence>MTNIPLQDFIISSNLSDTDKVLWARAFTILNEAQVQVLSDVIENDYSKLSFMTENFKEKHEAFQNRDANAMQATFDKETSFVESQLTA</sequence>
<comment type="caution">
    <text evidence="1">The sequence shown here is derived from an EMBL/GenBank/DDBJ whole genome shotgun (WGS) entry which is preliminary data.</text>
</comment>
<name>A0A2M7XGU0_9BACT</name>
<protein>
    <submittedName>
        <fullName evidence="1">Uncharacterized protein</fullName>
    </submittedName>
</protein>
<dbReference type="EMBL" id="PFWT01000002">
    <property type="protein sequence ID" value="PJA47069.1"/>
    <property type="molecule type" value="Genomic_DNA"/>
</dbReference>
<dbReference type="Proteomes" id="UP000231263">
    <property type="component" value="Unassembled WGS sequence"/>
</dbReference>
<reference evidence="2" key="1">
    <citation type="submission" date="2017-09" db="EMBL/GenBank/DDBJ databases">
        <title>Depth-based differentiation of microbial function through sediment-hosted aquifers and enrichment of novel symbionts in the deep terrestrial subsurface.</title>
        <authorList>
            <person name="Probst A.J."/>
            <person name="Ladd B."/>
            <person name="Jarett J.K."/>
            <person name="Geller-Mcgrath D.E."/>
            <person name="Sieber C.M.K."/>
            <person name="Emerson J.B."/>
            <person name="Anantharaman K."/>
            <person name="Thomas B.C."/>
            <person name="Malmstrom R."/>
            <person name="Stieglmeier M."/>
            <person name="Klingl A."/>
            <person name="Woyke T."/>
            <person name="Ryan C.M."/>
            <person name="Banfield J.F."/>
        </authorList>
    </citation>
    <scope>NUCLEOTIDE SEQUENCE [LARGE SCALE GENOMIC DNA]</scope>
</reference>
<dbReference type="AlphaFoldDB" id="A0A2M7XGU0"/>
<gene>
    <name evidence="1" type="ORF">CO173_00190</name>
</gene>
<evidence type="ECO:0000313" key="1">
    <source>
        <dbReference type="EMBL" id="PJA47069.1"/>
    </source>
</evidence>
<evidence type="ECO:0000313" key="2">
    <source>
        <dbReference type="Proteomes" id="UP000231263"/>
    </source>
</evidence>
<accession>A0A2M7XGU0</accession>
<organism evidence="1 2">
    <name type="scientific">Candidatus Uhrbacteria bacterium CG_4_9_14_3_um_filter_41_35</name>
    <dbReference type="NCBI Taxonomy" id="1975034"/>
    <lineage>
        <taxon>Bacteria</taxon>
        <taxon>Candidatus Uhriibacteriota</taxon>
    </lineage>
</organism>